<reference evidence="2 3" key="1">
    <citation type="journal article" date="2021" name="MBio">
        <title>Poor Competitiveness of Bradyrhizobium in Pigeon Pea Root Colonization in Indian Soils.</title>
        <authorList>
            <person name="Chalasani D."/>
            <person name="Basu A."/>
            <person name="Pullabhotla S.V.S.R.N."/>
            <person name="Jorrin B."/>
            <person name="Neal A.L."/>
            <person name="Poole P.S."/>
            <person name="Podile A.R."/>
            <person name="Tkacz A."/>
        </authorList>
    </citation>
    <scope>NUCLEOTIDE SEQUENCE [LARGE SCALE GENOMIC DNA]</scope>
    <source>
        <strain evidence="2 3">HU56</strain>
    </source>
</reference>
<dbReference type="Pfam" id="PF13185">
    <property type="entry name" value="GAF_2"/>
    <property type="match status" value="1"/>
</dbReference>
<dbReference type="Proteomes" id="UP000717752">
    <property type="component" value="Unassembled WGS sequence"/>
</dbReference>
<evidence type="ECO:0000259" key="1">
    <source>
        <dbReference type="Pfam" id="PF13185"/>
    </source>
</evidence>
<keyword evidence="3" id="KW-1185">Reference proteome</keyword>
<dbReference type="RefSeq" id="WP_220333770.1">
    <property type="nucleotide sequence ID" value="NZ_JAEUAK010000003.1"/>
</dbReference>
<organism evidence="2 3">
    <name type="scientific">Rhizobium mesosinicum</name>
    <dbReference type="NCBI Taxonomy" id="335017"/>
    <lineage>
        <taxon>Bacteria</taxon>
        <taxon>Pseudomonadati</taxon>
        <taxon>Pseudomonadota</taxon>
        <taxon>Alphaproteobacteria</taxon>
        <taxon>Hyphomicrobiales</taxon>
        <taxon>Rhizobiaceae</taxon>
        <taxon>Rhizobium/Agrobacterium group</taxon>
        <taxon>Rhizobium</taxon>
    </lineage>
</organism>
<evidence type="ECO:0000313" key="2">
    <source>
        <dbReference type="EMBL" id="MBW9052305.1"/>
    </source>
</evidence>
<feature type="domain" description="GAF" evidence="1">
    <location>
        <begin position="65"/>
        <end position="199"/>
    </location>
</feature>
<accession>A0ABS7GQU7</accession>
<sequence length="204" mass="23446">MRRFILRQNLLRYQAQLADEGDVIRRAHLRELIEDARLELARLEHLWHITCPQIEVPLYLGEDAELTLDHAVSANHADRGSLRIWNERKYCLSLFAQTNFNADFVDRFADVVEGDGTVSLQALALQKPVFVHDVEEDEDLTSFKDYARQEGIRSIVSSPLIGSDGRCLGTYSLHYNRTQTYNDADHVVVHTYSMRLAALLQCFL</sequence>
<dbReference type="EMBL" id="JAEUAK010000003">
    <property type="protein sequence ID" value="MBW9052305.1"/>
    <property type="molecule type" value="Genomic_DNA"/>
</dbReference>
<evidence type="ECO:0000313" key="3">
    <source>
        <dbReference type="Proteomes" id="UP000717752"/>
    </source>
</evidence>
<dbReference type="InterPro" id="IPR029016">
    <property type="entry name" value="GAF-like_dom_sf"/>
</dbReference>
<proteinExistence type="predicted"/>
<dbReference type="InterPro" id="IPR003018">
    <property type="entry name" value="GAF"/>
</dbReference>
<gene>
    <name evidence="2" type="ORF">JNB85_07730</name>
</gene>
<dbReference type="Gene3D" id="3.30.450.40">
    <property type="match status" value="1"/>
</dbReference>
<protein>
    <submittedName>
        <fullName evidence="2">GAF domain-containing protein</fullName>
    </submittedName>
</protein>
<name>A0ABS7GQU7_9HYPH</name>
<dbReference type="SUPFAM" id="SSF55781">
    <property type="entry name" value="GAF domain-like"/>
    <property type="match status" value="1"/>
</dbReference>
<comment type="caution">
    <text evidence="2">The sequence shown here is derived from an EMBL/GenBank/DDBJ whole genome shotgun (WGS) entry which is preliminary data.</text>
</comment>